<dbReference type="Gene3D" id="3.30.460.40">
    <property type="match status" value="1"/>
</dbReference>
<dbReference type="InterPro" id="IPR043519">
    <property type="entry name" value="NT_sf"/>
</dbReference>
<dbReference type="InterPro" id="IPR039498">
    <property type="entry name" value="NTP_transf_5"/>
</dbReference>
<sequence length="200" mass="21543">MSTTSDTSAADQVADAAEAVADADLLETVKKAAVALKKADIPFAVCGGWAVYARGGPRSEHDADFALRERDVPTALDALLAAGFTGDDEAPEDWLAKVWDRGNLVDLIFRLSGEPVSDDILGRVETLEVGSVQMPVLSATDLVVTKLLTYRDHYADFGSSLPMVRALREQVDWAEVRERTAASPFAEAFVFLADRLGITD</sequence>
<dbReference type="Pfam" id="PF14907">
    <property type="entry name" value="NTP_transf_5"/>
    <property type="match status" value="1"/>
</dbReference>
<dbReference type="AlphaFoldDB" id="A0A6J4HEY9"/>
<dbReference type="SUPFAM" id="SSF81301">
    <property type="entry name" value="Nucleotidyltransferase"/>
    <property type="match status" value="1"/>
</dbReference>
<evidence type="ECO:0000313" key="1">
    <source>
        <dbReference type="EMBL" id="CAA9221862.1"/>
    </source>
</evidence>
<proteinExistence type="predicted"/>
<accession>A0A6J4HEY9</accession>
<organism evidence="1">
    <name type="scientific">uncultured Mycobacteriales bacterium</name>
    <dbReference type="NCBI Taxonomy" id="581187"/>
    <lineage>
        <taxon>Bacteria</taxon>
        <taxon>Bacillati</taxon>
        <taxon>Actinomycetota</taxon>
        <taxon>Actinomycetes</taxon>
        <taxon>Mycobacteriales</taxon>
        <taxon>environmental samples</taxon>
    </lineage>
</organism>
<name>A0A6J4HEY9_9ACTN</name>
<dbReference type="EMBL" id="CADCTP010000053">
    <property type="protein sequence ID" value="CAA9221862.1"/>
    <property type="molecule type" value="Genomic_DNA"/>
</dbReference>
<evidence type="ECO:0008006" key="2">
    <source>
        <dbReference type="Google" id="ProtNLM"/>
    </source>
</evidence>
<protein>
    <recommendedName>
        <fullName evidence="2">Nucleotidyltransferase family protein</fullName>
    </recommendedName>
</protein>
<gene>
    <name evidence="1" type="ORF">AVDCRST_MAG41-541</name>
</gene>
<reference evidence="1" key="1">
    <citation type="submission" date="2020-02" db="EMBL/GenBank/DDBJ databases">
        <authorList>
            <person name="Meier V. D."/>
        </authorList>
    </citation>
    <scope>NUCLEOTIDE SEQUENCE</scope>
    <source>
        <strain evidence="1">AVDCRST_MAG41</strain>
    </source>
</reference>